<proteinExistence type="predicted"/>
<evidence type="ECO:0000256" key="2">
    <source>
        <dbReference type="ARBA" id="ARBA00023315"/>
    </source>
</evidence>
<comment type="caution">
    <text evidence="4">The sequence shown here is derived from an EMBL/GenBank/DDBJ whole genome shotgun (WGS) entry which is preliminary data.</text>
</comment>
<evidence type="ECO:0000313" key="5">
    <source>
        <dbReference type="Proteomes" id="UP001240171"/>
    </source>
</evidence>
<organism evidence="4 5">
    <name type="scientific">Paenibacillus lacisoli</name>
    <dbReference type="NCBI Taxonomy" id="3064525"/>
    <lineage>
        <taxon>Bacteria</taxon>
        <taxon>Bacillati</taxon>
        <taxon>Bacillota</taxon>
        <taxon>Bacilli</taxon>
        <taxon>Bacillales</taxon>
        <taxon>Paenibacillaceae</taxon>
        <taxon>Paenibacillus</taxon>
    </lineage>
</organism>
<dbReference type="RefSeq" id="WP_305024880.1">
    <property type="nucleotide sequence ID" value="NZ_JAUQTB010000009.1"/>
</dbReference>
<evidence type="ECO:0000256" key="1">
    <source>
        <dbReference type="ARBA" id="ARBA00022679"/>
    </source>
</evidence>
<evidence type="ECO:0000259" key="3">
    <source>
        <dbReference type="PROSITE" id="PS51186"/>
    </source>
</evidence>
<keyword evidence="5" id="KW-1185">Reference proteome</keyword>
<dbReference type="Gene3D" id="3.40.630.30">
    <property type="match status" value="1"/>
</dbReference>
<dbReference type="SUPFAM" id="SSF55729">
    <property type="entry name" value="Acyl-CoA N-acyltransferases (Nat)"/>
    <property type="match status" value="1"/>
</dbReference>
<name>A0ABT9CEG4_9BACL</name>
<dbReference type="InterPro" id="IPR000182">
    <property type="entry name" value="GNAT_dom"/>
</dbReference>
<dbReference type="Proteomes" id="UP001240171">
    <property type="component" value="Unassembled WGS sequence"/>
</dbReference>
<reference evidence="4 5" key="1">
    <citation type="submission" date="2023-07" db="EMBL/GenBank/DDBJ databases">
        <title>Paenibacillus sp. JX-17 nov. isolated from soil.</title>
        <authorList>
            <person name="Wan Y."/>
            <person name="Liu B."/>
        </authorList>
    </citation>
    <scope>NUCLEOTIDE SEQUENCE [LARGE SCALE GENOMIC DNA]</scope>
    <source>
        <strain evidence="4 5">JX-17</strain>
    </source>
</reference>
<sequence length="163" mass="18465">MKISIAQDSEISIVAQIIRDAFREYDGKLDPPSGALSETEDGIRAKLDGRGYAVLVRNEEVPVGTALFYKESETVMYIGRVSVLPSCRGQGVGRKMMHYIEDLAVREGCLKVRVGARLSLPDNIEMYSKMGYDIVEKRDYPEQTDSWYVMVKELSEFNRREDG</sequence>
<dbReference type="PANTHER" id="PTHR43877">
    <property type="entry name" value="AMINOALKYLPHOSPHONATE N-ACETYLTRANSFERASE-RELATED-RELATED"/>
    <property type="match status" value="1"/>
</dbReference>
<dbReference type="InterPro" id="IPR050832">
    <property type="entry name" value="Bact_Acetyltransf"/>
</dbReference>
<dbReference type="Pfam" id="PF00583">
    <property type="entry name" value="Acetyltransf_1"/>
    <property type="match status" value="1"/>
</dbReference>
<dbReference type="PANTHER" id="PTHR43877:SF2">
    <property type="entry name" value="AMINOALKYLPHOSPHONATE N-ACETYLTRANSFERASE-RELATED"/>
    <property type="match status" value="1"/>
</dbReference>
<keyword evidence="2" id="KW-0012">Acyltransferase</keyword>
<dbReference type="EMBL" id="JAUQTB010000009">
    <property type="protein sequence ID" value="MDO7907664.1"/>
    <property type="molecule type" value="Genomic_DNA"/>
</dbReference>
<feature type="domain" description="N-acetyltransferase" evidence="3">
    <location>
        <begin position="1"/>
        <end position="155"/>
    </location>
</feature>
<keyword evidence="1" id="KW-0808">Transferase</keyword>
<gene>
    <name evidence="4" type="ORF">Q5741_14735</name>
</gene>
<evidence type="ECO:0000313" key="4">
    <source>
        <dbReference type="EMBL" id="MDO7907664.1"/>
    </source>
</evidence>
<accession>A0ABT9CEG4</accession>
<dbReference type="CDD" id="cd04301">
    <property type="entry name" value="NAT_SF"/>
    <property type="match status" value="1"/>
</dbReference>
<dbReference type="InterPro" id="IPR016181">
    <property type="entry name" value="Acyl_CoA_acyltransferase"/>
</dbReference>
<dbReference type="PROSITE" id="PS51186">
    <property type="entry name" value="GNAT"/>
    <property type="match status" value="1"/>
</dbReference>
<protein>
    <submittedName>
        <fullName evidence="4">GNAT family N-acetyltransferase</fullName>
    </submittedName>
</protein>